<dbReference type="SUPFAM" id="SSF81606">
    <property type="entry name" value="PP2C-like"/>
    <property type="match status" value="1"/>
</dbReference>
<dbReference type="PANTHER" id="PTHR43156">
    <property type="entry name" value="STAGE II SPORULATION PROTEIN E-RELATED"/>
    <property type="match status" value="1"/>
</dbReference>
<gene>
    <name evidence="3" type="ORF">ABID56_001834</name>
</gene>
<evidence type="ECO:0000256" key="1">
    <source>
        <dbReference type="ARBA" id="ARBA00022801"/>
    </source>
</evidence>
<organism evidence="3 4">
    <name type="scientific">Alkalibacillus flavidus</name>
    <dbReference type="NCBI Taxonomy" id="546021"/>
    <lineage>
        <taxon>Bacteria</taxon>
        <taxon>Bacillati</taxon>
        <taxon>Bacillota</taxon>
        <taxon>Bacilli</taxon>
        <taxon>Bacillales</taxon>
        <taxon>Bacillaceae</taxon>
        <taxon>Alkalibacillus</taxon>
    </lineage>
</organism>
<dbReference type="InterPro" id="IPR001932">
    <property type="entry name" value="PPM-type_phosphatase-like_dom"/>
</dbReference>
<feature type="domain" description="PPM-type phosphatase" evidence="2">
    <location>
        <begin position="155"/>
        <end position="364"/>
    </location>
</feature>
<keyword evidence="1 3" id="KW-0378">Hydrolase</keyword>
<protein>
    <submittedName>
        <fullName evidence="3">Sigma-B regulation protein RsbU (Phosphoserine phosphatase)</fullName>
        <ecNumber evidence="3">3.1.3.3</ecNumber>
    </submittedName>
</protein>
<dbReference type="RefSeq" id="WP_354220377.1">
    <property type="nucleotide sequence ID" value="NZ_JBEPMX010000008.1"/>
</dbReference>
<keyword evidence="4" id="KW-1185">Reference proteome</keyword>
<dbReference type="GO" id="GO:0016787">
    <property type="term" value="F:hydrolase activity"/>
    <property type="evidence" value="ECO:0007669"/>
    <property type="project" value="UniProtKB-KW"/>
</dbReference>
<dbReference type="Pfam" id="PF07228">
    <property type="entry name" value="SpoIIE"/>
    <property type="match status" value="1"/>
</dbReference>
<dbReference type="Gene3D" id="3.60.40.10">
    <property type="entry name" value="PPM-type phosphatase domain"/>
    <property type="match status" value="1"/>
</dbReference>
<dbReference type="InterPro" id="IPR035965">
    <property type="entry name" value="PAS-like_dom_sf"/>
</dbReference>
<dbReference type="PANTHER" id="PTHR43156:SF14">
    <property type="entry name" value="PHOSPHOSERINE PHOSPHATASE RSBP"/>
    <property type="match status" value="1"/>
</dbReference>
<evidence type="ECO:0000313" key="4">
    <source>
        <dbReference type="Proteomes" id="UP001549167"/>
    </source>
</evidence>
<evidence type="ECO:0000313" key="3">
    <source>
        <dbReference type="EMBL" id="MET3683725.1"/>
    </source>
</evidence>
<dbReference type="SMART" id="SM00331">
    <property type="entry name" value="PP2C_SIG"/>
    <property type="match status" value="1"/>
</dbReference>
<reference evidence="3 4" key="1">
    <citation type="submission" date="2024-06" db="EMBL/GenBank/DDBJ databases">
        <title>Genomic Encyclopedia of Type Strains, Phase IV (KMG-IV): sequencing the most valuable type-strain genomes for metagenomic binning, comparative biology and taxonomic classification.</title>
        <authorList>
            <person name="Goeker M."/>
        </authorList>
    </citation>
    <scope>NUCLEOTIDE SEQUENCE [LARGE SCALE GENOMIC DNA]</scope>
    <source>
        <strain evidence="3 4">DSM 23520</strain>
    </source>
</reference>
<dbReference type="SUPFAM" id="SSF55785">
    <property type="entry name" value="PYP-like sensor domain (PAS domain)"/>
    <property type="match status" value="1"/>
</dbReference>
<evidence type="ECO:0000259" key="2">
    <source>
        <dbReference type="SMART" id="SM00331"/>
    </source>
</evidence>
<dbReference type="EC" id="3.1.3.3" evidence="3"/>
<dbReference type="InterPro" id="IPR036457">
    <property type="entry name" value="PPM-type-like_dom_sf"/>
</dbReference>
<sequence length="364" mass="41237">MEHRKIIGRAMLYESAFNALEDQIAIIDANGTILTTNSRWNAFCLDNGGDLAKCGVGINYLNFTDEASYEGILNVLNGEETEFHYEYPCHAIDERRWFDMVVTPLSEDDELGEVDGAVIAHRNITSRKQLELSQKSDLELAENLQQNVLLPPIDDDHISIEGLLMPSDHLSGDMYAWYQIDDHRYGVMLLDVMGHGVSSGLISMSLRSLLRGIITRVSYPNTVFDELNEHFCKLYGMDSFPKLYFSTGIYLLIDTNEQTIQYFNCGHPSGLIFGQTQQLLTQTSIPIGINAHHKISNEIVHYEKGDRIILYTDGLYDSLGMTPKQFERYVYREGISKLVSNHLSEELFADMEQADDISVVSIKL</sequence>
<dbReference type="Proteomes" id="UP001549167">
    <property type="component" value="Unassembled WGS sequence"/>
</dbReference>
<dbReference type="InterPro" id="IPR052016">
    <property type="entry name" value="Bact_Sigma-Reg"/>
</dbReference>
<comment type="caution">
    <text evidence="3">The sequence shown here is derived from an EMBL/GenBank/DDBJ whole genome shotgun (WGS) entry which is preliminary data.</text>
</comment>
<name>A0ABV2KYS7_9BACI</name>
<dbReference type="EMBL" id="JBEPMX010000008">
    <property type="protein sequence ID" value="MET3683725.1"/>
    <property type="molecule type" value="Genomic_DNA"/>
</dbReference>
<dbReference type="Gene3D" id="3.30.450.20">
    <property type="entry name" value="PAS domain"/>
    <property type="match status" value="1"/>
</dbReference>
<proteinExistence type="predicted"/>
<accession>A0ABV2KYS7</accession>